<reference evidence="2 3" key="1">
    <citation type="submission" date="2016-02" db="EMBL/GenBank/DDBJ databases">
        <authorList>
            <person name="Teng J.L."/>
            <person name="Tang Y."/>
            <person name="Huang Y."/>
            <person name="Guo F."/>
            <person name="Wei W."/>
            <person name="Chen J.H."/>
            <person name="Wong S.Y."/>
            <person name="Lau S.K."/>
            <person name="Woo P.C."/>
        </authorList>
    </citation>
    <scope>NUCLEOTIDE SEQUENCE [LARGE SCALE GENOMIC DNA]</scope>
    <source>
        <strain evidence="2 3">JCM 13375</strain>
    </source>
</reference>
<dbReference type="Gene3D" id="3.40.50.2000">
    <property type="entry name" value="Glycogen Phosphorylase B"/>
    <property type="match status" value="1"/>
</dbReference>
<keyword evidence="1" id="KW-0472">Membrane</keyword>
<dbReference type="RefSeq" id="WP_068747055.1">
    <property type="nucleotide sequence ID" value="NZ_LSRE01000050.1"/>
</dbReference>
<keyword evidence="1" id="KW-1133">Transmembrane helix</keyword>
<protein>
    <submittedName>
        <fullName evidence="2">Uncharacterized protein</fullName>
    </submittedName>
</protein>
<evidence type="ECO:0000256" key="1">
    <source>
        <dbReference type="SAM" id="Phobius"/>
    </source>
</evidence>
<keyword evidence="3" id="KW-1185">Reference proteome</keyword>
<dbReference type="EMBL" id="LSRE01000050">
    <property type="protein sequence ID" value="KXO89117.1"/>
    <property type="molecule type" value="Genomic_DNA"/>
</dbReference>
<organism evidence="2 3">
    <name type="scientific">Tsukamurella pseudospumae</name>
    <dbReference type="NCBI Taxonomy" id="239498"/>
    <lineage>
        <taxon>Bacteria</taxon>
        <taxon>Bacillati</taxon>
        <taxon>Actinomycetota</taxon>
        <taxon>Actinomycetes</taxon>
        <taxon>Mycobacteriales</taxon>
        <taxon>Tsukamurellaceae</taxon>
        <taxon>Tsukamurella</taxon>
    </lineage>
</organism>
<accession>A0A137YTB6</accession>
<dbReference type="SUPFAM" id="SSF53756">
    <property type="entry name" value="UDP-Glycosyltransferase/glycogen phosphorylase"/>
    <property type="match status" value="1"/>
</dbReference>
<comment type="caution">
    <text evidence="2">The sequence shown here is derived from an EMBL/GenBank/DDBJ whole genome shotgun (WGS) entry which is preliminary data.</text>
</comment>
<sequence length="249" mass="26970">MIPLTYHLFDVGWALSIFTKTAQLAKRVGYPRRIIAPRSVLRGRDVLRVEAFGRTLVPPRTREDVDHPRIGFVRIADRTADCAERDSRIYRWIAQDERPVVYVGFGSMPVRDFDGVVGDLSRELAGAGVRLIAVPGWSARTDDAPVDTDDLLVVQDIDHAAVLPRCAVVVQASLSLGAAARAELASSVIGGVRVITGAPPELQPVLQQGFVTAMHAANGAAVGAALFACVVVLMRMRTPYTGRHRQPSA</sequence>
<keyword evidence="1" id="KW-0812">Transmembrane</keyword>
<evidence type="ECO:0000313" key="2">
    <source>
        <dbReference type="EMBL" id="KXO89117.1"/>
    </source>
</evidence>
<gene>
    <name evidence="2" type="ORF">AXK61_10910</name>
</gene>
<proteinExistence type="predicted"/>
<feature type="transmembrane region" description="Helical" evidence="1">
    <location>
        <begin position="213"/>
        <end position="234"/>
    </location>
</feature>
<dbReference type="Proteomes" id="UP000070409">
    <property type="component" value="Unassembled WGS sequence"/>
</dbReference>
<evidence type="ECO:0000313" key="3">
    <source>
        <dbReference type="Proteomes" id="UP000070409"/>
    </source>
</evidence>
<name>A0A137YTB6_9ACTN</name>